<accession>A0A841HSR6</accession>
<evidence type="ECO:0000313" key="2">
    <source>
        <dbReference type="EMBL" id="MBB6095068.1"/>
    </source>
</evidence>
<comment type="caution">
    <text evidence="2">The sequence shown here is derived from an EMBL/GenBank/DDBJ whole genome shotgun (WGS) entry which is preliminary data.</text>
</comment>
<dbReference type="InterPro" id="IPR027485">
    <property type="entry name" value="AMMECR1_N"/>
</dbReference>
<dbReference type="RefSeq" id="WP_184334477.1">
    <property type="nucleotide sequence ID" value="NZ_JACHHZ010000005.1"/>
</dbReference>
<dbReference type="Gene3D" id="3.30.1490.150">
    <property type="entry name" value="Hypothetical protein ph0010, domain 2"/>
    <property type="match status" value="1"/>
</dbReference>
<dbReference type="EMBL" id="JACHHZ010000005">
    <property type="protein sequence ID" value="MBB6095068.1"/>
    <property type="molecule type" value="Genomic_DNA"/>
</dbReference>
<dbReference type="PANTHER" id="PTHR13016">
    <property type="entry name" value="AMMECR1 HOMOLOG"/>
    <property type="match status" value="1"/>
</dbReference>
<dbReference type="AlphaFoldDB" id="A0A841HSR6"/>
<organism evidence="2 3">
    <name type="scientific">Povalibacter uvarum</name>
    <dbReference type="NCBI Taxonomy" id="732238"/>
    <lineage>
        <taxon>Bacteria</taxon>
        <taxon>Pseudomonadati</taxon>
        <taxon>Pseudomonadota</taxon>
        <taxon>Gammaproteobacteria</taxon>
        <taxon>Steroidobacterales</taxon>
        <taxon>Steroidobacteraceae</taxon>
        <taxon>Povalibacter</taxon>
    </lineage>
</organism>
<name>A0A841HSR6_9GAMM</name>
<dbReference type="InterPro" id="IPR023473">
    <property type="entry name" value="AMMECR1"/>
</dbReference>
<sequence>MSPPHSLDPAQRRGLIGLARQSIEAGLRTGQRSTYAPAAHDAALEEPRATFVTLRIQDALRGCCGTMEPQHSLAGDVWRNAWASAFNDPRFPPLTSAEYPRIDVHISALSRLEVLPSMSEAELLAILRPGIDGLLLRRGTSQATFLPSVWEQVPQPAEFLRHLKQKAGWPATFWAPDMQIHRYTTESFGERD</sequence>
<dbReference type="Pfam" id="PF01871">
    <property type="entry name" value="AMMECR1"/>
    <property type="match status" value="1"/>
</dbReference>
<dbReference type="InterPro" id="IPR002733">
    <property type="entry name" value="AMMECR1_domain"/>
</dbReference>
<proteinExistence type="predicted"/>
<dbReference type="InterPro" id="IPR027623">
    <property type="entry name" value="AmmeMemoSam_A"/>
</dbReference>
<dbReference type="SUPFAM" id="SSF143447">
    <property type="entry name" value="AMMECR1-like"/>
    <property type="match status" value="1"/>
</dbReference>
<reference evidence="2 3" key="1">
    <citation type="submission" date="2020-08" db="EMBL/GenBank/DDBJ databases">
        <title>Genomic Encyclopedia of Type Strains, Phase IV (KMG-IV): sequencing the most valuable type-strain genomes for metagenomic binning, comparative biology and taxonomic classification.</title>
        <authorList>
            <person name="Goeker M."/>
        </authorList>
    </citation>
    <scope>NUCLEOTIDE SEQUENCE [LARGE SCALE GENOMIC DNA]</scope>
    <source>
        <strain evidence="2 3">DSM 26723</strain>
    </source>
</reference>
<dbReference type="PROSITE" id="PS51112">
    <property type="entry name" value="AMMECR1"/>
    <property type="match status" value="1"/>
</dbReference>
<dbReference type="Gene3D" id="3.30.700.20">
    <property type="entry name" value="Hypothetical protein ph0010, domain 1"/>
    <property type="match status" value="1"/>
</dbReference>
<evidence type="ECO:0000313" key="3">
    <source>
        <dbReference type="Proteomes" id="UP000588068"/>
    </source>
</evidence>
<evidence type="ECO:0000259" key="1">
    <source>
        <dbReference type="PROSITE" id="PS51112"/>
    </source>
</evidence>
<dbReference type="InterPro" id="IPR036071">
    <property type="entry name" value="AMMECR1_dom_sf"/>
</dbReference>
<keyword evidence="3" id="KW-1185">Reference proteome</keyword>
<dbReference type="NCBIfam" id="TIGR04335">
    <property type="entry name" value="AmmeMemoSam_A"/>
    <property type="match status" value="1"/>
</dbReference>
<feature type="domain" description="AMMECR1" evidence="1">
    <location>
        <begin position="10"/>
        <end position="192"/>
    </location>
</feature>
<dbReference type="PANTHER" id="PTHR13016:SF0">
    <property type="entry name" value="AMME SYNDROME CANDIDATE GENE 1 PROTEIN"/>
    <property type="match status" value="1"/>
</dbReference>
<dbReference type="Proteomes" id="UP000588068">
    <property type="component" value="Unassembled WGS sequence"/>
</dbReference>
<protein>
    <recommendedName>
        <fullName evidence="1">AMMECR1 domain-containing protein</fullName>
    </recommendedName>
</protein>
<gene>
    <name evidence="2" type="ORF">HNQ60_003958</name>
</gene>